<dbReference type="AlphaFoldDB" id="A0A8H5F4N0"/>
<keyword evidence="4" id="KW-1185">Reference proteome</keyword>
<evidence type="ECO:0000259" key="2">
    <source>
        <dbReference type="Pfam" id="PF01936"/>
    </source>
</evidence>
<feature type="compositionally biased region" description="Acidic residues" evidence="1">
    <location>
        <begin position="437"/>
        <end position="453"/>
    </location>
</feature>
<reference evidence="3 4" key="1">
    <citation type="journal article" date="2020" name="ISME J.">
        <title>Uncovering the hidden diversity of litter-decomposition mechanisms in mushroom-forming fungi.</title>
        <authorList>
            <person name="Floudas D."/>
            <person name="Bentzer J."/>
            <person name="Ahren D."/>
            <person name="Johansson T."/>
            <person name="Persson P."/>
            <person name="Tunlid A."/>
        </authorList>
    </citation>
    <scope>NUCLEOTIDE SEQUENCE [LARGE SCALE GENOMIC DNA]</scope>
    <source>
        <strain evidence="3 4">CBS 175.51</strain>
    </source>
</reference>
<feature type="region of interest" description="Disordered" evidence="1">
    <location>
        <begin position="187"/>
        <end position="221"/>
    </location>
</feature>
<protein>
    <recommendedName>
        <fullName evidence="2">NYN domain-containing protein</fullName>
    </recommendedName>
</protein>
<feature type="compositionally biased region" description="Acidic residues" evidence="1">
    <location>
        <begin position="403"/>
        <end position="413"/>
    </location>
</feature>
<feature type="compositionally biased region" description="Low complexity" evidence="1">
    <location>
        <begin position="460"/>
        <end position="470"/>
    </location>
</feature>
<dbReference type="EMBL" id="JAACJK010000167">
    <property type="protein sequence ID" value="KAF5323128.1"/>
    <property type="molecule type" value="Genomic_DNA"/>
</dbReference>
<feature type="domain" description="NYN" evidence="2">
    <location>
        <begin position="224"/>
        <end position="346"/>
    </location>
</feature>
<organism evidence="3 4">
    <name type="scientific">Ephemerocybe angulata</name>
    <dbReference type="NCBI Taxonomy" id="980116"/>
    <lineage>
        <taxon>Eukaryota</taxon>
        <taxon>Fungi</taxon>
        <taxon>Dikarya</taxon>
        <taxon>Basidiomycota</taxon>
        <taxon>Agaricomycotina</taxon>
        <taxon>Agaricomycetes</taxon>
        <taxon>Agaricomycetidae</taxon>
        <taxon>Agaricales</taxon>
        <taxon>Agaricineae</taxon>
        <taxon>Psathyrellaceae</taxon>
        <taxon>Ephemerocybe</taxon>
    </lineage>
</organism>
<dbReference type="OrthoDB" id="10375697at2759"/>
<evidence type="ECO:0000313" key="4">
    <source>
        <dbReference type="Proteomes" id="UP000541558"/>
    </source>
</evidence>
<dbReference type="GO" id="GO:0004540">
    <property type="term" value="F:RNA nuclease activity"/>
    <property type="evidence" value="ECO:0007669"/>
    <property type="project" value="InterPro"/>
</dbReference>
<feature type="region of interest" description="Disordered" evidence="1">
    <location>
        <begin position="380"/>
        <end position="510"/>
    </location>
</feature>
<dbReference type="Proteomes" id="UP000541558">
    <property type="component" value="Unassembled WGS sequence"/>
</dbReference>
<evidence type="ECO:0000256" key="1">
    <source>
        <dbReference type="SAM" id="MobiDB-lite"/>
    </source>
</evidence>
<evidence type="ECO:0000313" key="3">
    <source>
        <dbReference type="EMBL" id="KAF5323128.1"/>
    </source>
</evidence>
<accession>A0A8H5F4N0</accession>
<name>A0A8H5F4N0_9AGAR</name>
<feature type="compositionally biased region" description="Basic and acidic residues" evidence="1">
    <location>
        <begin position="426"/>
        <end position="436"/>
    </location>
</feature>
<sequence>MDQNTEKRTNILQRLAPCRYVEMPSLSSSNNMASSMQQPKERRSFIYCDLNSFLVTYKENSDRAIHCMTTHLKSMASVHGKPIHFHAHLTEWNLLAPGQLSQLKQGLKKHKAELHCLPSQDAMDKDILLNQPAWSGENEGESPQDTTIVLATKRDVSGLTAKIRSFGSKVLTIADIPASVVAAPATTTTLEGSRASGSGMSTSSTQSDTRIGSGSGSSSSTGSNVMVLWDYVDCPIPAVERKKDGGWSLLRRFDSFISSKFGRIASFCAYVTNIEDANSIRDMMKKARVDLRCVEHGSTLDGPVSHNITVDAAYAIRQHPQIRKVILICKDRRFRILCHKIINHGLGLVRIPTMYPNTGAAQGTGMLCTSSDYEWTYHCGEGDVSDPNPAAGRNSGAPSRNEDDQDNEVDELEPGFKAPSGSGMARGDKDVARESTGDDEDEDEDEDEMGVDTESEHPGPSRSRSASSGSMFVLEDTEESDEDDERQASGSGKEKDRVEEVSGWSCLSHL</sequence>
<feature type="compositionally biased region" description="Acidic residues" evidence="1">
    <location>
        <begin position="475"/>
        <end position="485"/>
    </location>
</feature>
<feature type="compositionally biased region" description="Low complexity" evidence="1">
    <location>
        <begin position="187"/>
        <end position="209"/>
    </location>
</feature>
<comment type="caution">
    <text evidence="3">The sequence shown here is derived from an EMBL/GenBank/DDBJ whole genome shotgun (WGS) entry which is preliminary data.</text>
</comment>
<dbReference type="Pfam" id="PF01936">
    <property type="entry name" value="NYN"/>
    <property type="match status" value="1"/>
</dbReference>
<proteinExistence type="predicted"/>
<dbReference type="InterPro" id="IPR021139">
    <property type="entry name" value="NYN"/>
</dbReference>
<gene>
    <name evidence="3" type="ORF">D9611_009388</name>
</gene>